<dbReference type="PANTHER" id="PTHR43047">
    <property type="entry name" value="TWO-COMPONENT HISTIDINE PROTEIN KINASE"/>
    <property type="match status" value="1"/>
</dbReference>
<dbReference type="InParanoid" id="A0A2J6TH78"/>
<feature type="compositionally biased region" description="Basic and acidic residues" evidence="5">
    <location>
        <begin position="1"/>
        <end position="13"/>
    </location>
</feature>
<dbReference type="EMBL" id="KZ613783">
    <property type="protein sequence ID" value="PMD62360.1"/>
    <property type="molecule type" value="Genomic_DNA"/>
</dbReference>
<dbReference type="InterPro" id="IPR035965">
    <property type="entry name" value="PAS-like_dom_sf"/>
</dbReference>
<dbReference type="Proteomes" id="UP000235371">
    <property type="component" value="Unassembled WGS sequence"/>
</dbReference>
<dbReference type="Gene3D" id="1.10.287.130">
    <property type="match status" value="1"/>
</dbReference>
<name>A0A2J6TH78_9HELO</name>
<feature type="region of interest" description="Disordered" evidence="5">
    <location>
        <begin position="1"/>
        <end position="27"/>
    </location>
</feature>
<sequence length="770" mass="86811">MGQEQPHNDDKDVPPVTLPSPQAPPLTGNPLHADNWADYIPTTDHVKFFRSREWGKTCMGELKTWGVALRLQVFMVLADSRAACLYWGPEKAAIYNTAFVPLARNAHPSLMGSPFYVGFPELWDQIRPVFDAAARDGVSHDVREMPMIVERLGFAEETYFTGNFTPVRGETGNVEGFYNAVHEITRLKIGERRREMLAAMEIPALTDPRRLRDHVIPALSKNAADVPLALLYKADDKTTPGVTWCLLRGRVGVPDGHHLAELSPDLKSDVGLMPLLRKAGRKSITVPVDHAFDGVEWQGSGNACKFVSILPIVATGKLHGYLVVGANPMRPVDEDYYEYIGELSSKVTSLAAAILTADDIREREQSLQKQLEDTNRREQLLAKHSIDGCSYLLDDGRIVWANDQYYEITKHPRQKESHYPLSFLDTVIEEDRPKAAEAWNHVVQDQVEGGLSVELRLKRDFTPPSGDPEPAIVRCHHVWYEDHSLAHAKGVMTFIADVSAFKWAEASEARRADENYEAKRQQEEFIDFISHELRNPLSAIFQLAETITTSYPTAEGMEVSNAELSQALKQNIDHADTILMCAKHQKRIVDDVLTLSKLEYTMLAVSPVPVQLPNLVQKWMKMWESQLSSSDIKINVHAHPFMKAHGIDWVLCDELRMQQIFINLFTNAMKFTSTETKREINVEYGAVLKDPESSFPKEIKWARNQKELTDLTLDPDWGLGQQLYLTFAITDTGIGMTDTEIKRLFGRFEQASAKTSIQYGGSVRVLFSRG</sequence>
<keyword evidence="8" id="KW-1185">Reference proteome</keyword>
<dbReference type="CDD" id="cd00082">
    <property type="entry name" value="HisKA"/>
    <property type="match status" value="1"/>
</dbReference>
<dbReference type="SUPFAM" id="SSF55874">
    <property type="entry name" value="ATPase domain of HSP90 chaperone/DNA topoisomerase II/histidine kinase"/>
    <property type="match status" value="1"/>
</dbReference>
<dbReference type="InterPro" id="IPR005467">
    <property type="entry name" value="His_kinase_dom"/>
</dbReference>
<dbReference type="Pfam" id="PF02518">
    <property type="entry name" value="HATPase_c"/>
    <property type="match status" value="1"/>
</dbReference>
<dbReference type="InterPro" id="IPR003661">
    <property type="entry name" value="HisK_dim/P_dom"/>
</dbReference>
<dbReference type="GO" id="GO:0005886">
    <property type="term" value="C:plasma membrane"/>
    <property type="evidence" value="ECO:0007669"/>
    <property type="project" value="TreeGrafter"/>
</dbReference>
<dbReference type="InterPro" id="IPR036097">
    <property type="entry name" value="HisK_dim/P_sf"/>
</dbReference>
<dbReference type="RefSeq" id="XP_024739264.1">
    <property type="nucleotide sequence ID" value="XM_024879748.1"/>
</dbReference>
<dbReference type="Gene3D" id="3.30.565.10">
    <property type="entry name" value="Histidine kinase-like ATPase, C-terminal domain"/>
    <property type="match status" value="1"/>
</dbReference>
<dbReference type="SUPFAM" id="SSF47384">
    <property type="entry name" value="Homodimeric domain of signal transducing histidine kinase"/>
    <property type="match status" value="1"/>
</dbReference>
<evidence type="ECO:0000256" key="3">
    <source>
        <dbReference type="ARBA" id="ARBA00022679"/>
    </source>
</evidence>
<dbReference type="GO" id="GO:0000155">
    <property type="term" value="F:phosphorelay sensor kinase activity"/>
    <property type="evidence" value="ECO:0007669"/>
    <property type="project" value="InterPro"/>
</dbReference>
<dbReference type="GO" id="GO:0009927">
    <property type="term" value="F:histidine phosphotransfer kinase activity"/>
    <property type="evidence" value="ECO:0007669"/>
    <property type="project" value="TreeGrafter"/>
</dbReference>
<accession>A0A2J6TH78</accession>
<dbReference type="AlphaFoldDB" id="A0A2J6TH78"/>
<evidence type="ECO:0000313" key="8">
    <source>
        <dbReference type="Proteomes" id="UP000235371"/>
    </source>
</evidence>
<organism evidence="7 8">
    <name type="scientific">Hyaloscypha bicolor E</name>
    <dbReference type="NCBI Taxonomy" id="1095630"/>
    <lineage>
        <taxon>Eukaryota</taxon>
        <taxon>Fungi</taxon>
        <taxon>Dikarya</taxon>
        <taxon>Ascomycota</taxon>
        <taxon>Pezizomycotina</taxon>
        <taxon>Leotiomycetes</taxon>
        <taxon>Helotiales</taxon>
        <taxon>Hyaloscyphaceae</taxon>
        <taxon>Hyaloscypha</taxon>
        <taxon>Hyaloscypha bicolor</taxon>
    </lineage>
</organism>
<dbReference type="STRING" id="1095630.A0A2J6TH78"/>
<dbReference type="SMART" id="SM00388">
    <property type="entry name" value="HisKA"/>
    <property type="match status" value="1"/>
</dbReference>
<evidence type="ECO:0000256" key="1">
    <source>
        <dbReference type="ARBA" id="ARBA00000085"/>
    </source>
</evidence>
<gene>
    <name evidence="7" type="ORF">K444DRAFT_610433</name>
</gene>
<dbReference type="GeneID" id="36587825"/>
<comment type="catalytic activity">
    <reaction evidence="1">
        <text>ATP + protein L-histidine = ADP + protein N-phospho-L-histidine.</text>
        <dbReference type="EC" id="2.7.13.3"/>
    </reaction>
</comment>
<dbReference type="SUPFAM" id="SSF55785">
    <property type="entry name" value="PYP-like sensor domain (PAS domain)"/>
    <property type="match status" value="1"/>
</dbReference>
<protein>
    <recommendedName>
        <fullName evidence="2">histidine kinase</fullName>
        <ecNumber evidence="2">2.7.13.3</ecNumber>
    </recommendedName>
</protein>
<dbReference type="InterPro" id="IPR003594">
    <property type="entry name" value="HATPase_dom"/>
</dbReference>
<evidence type="ECO:0000259" key="6">
    <source>
        <dbReference type="PROSITE" id="PS50109"/>
    </source>
</evidence>
<dbReference type="PROSITE" id="PS50109">
    <property type="entry name" value="HIS_KIN"/>
    <property type="match status" value="1"/>
</dbReference>
<dbReference type="Pfam" id="PF00512">
    <property type="entry name" value="HisKA"/>
    <property type="match status" value="1"/>
</dbReference>
<dbReference type="EC" id="2.7.13.3" evidence="2"/>
<feature type="domain" description="Histidine kinase" evidence="6">
    <location>
        <begin position="528"/>
        <end position="770"/>
    </location>
</feature>
<evidence type="ECO:0000256" key="4">
    <source>
        <dbReference type="ARBA" id="ARBA00022777"/>
    </source>
</evidence>
<reference evidence="7 8" key="1">
    <citation type="submission" date="2016-04" db="EMBL/GenBank/DDBJ databases">
        <title>A degradative enzymes factory behind the ericoid mycorrhizal symbiosis.</title>
        <authorList>
            <consortium name="DOE Joint Genome Institute"/>
            <person name="Martino E."/>
            <person name="Morin E."/>
            <person name="Grelet G."/>
            <person name="Kuo A."/>
            <person name="Kohler A."/>
            <person name="Daghino S."/>
            <person name="Barry K."/>
            <person name="Choi C."/>
            <person name="Cichocki N."/>
            <person name="Clum A."/>
            <person name="Copeland A."/>
            <person name="Hainaut M."/>
            <person name="Haridas S."/>
            <person name="Labutti K."/>
            <person name="Lindquist E."/>
            <person name="Lipzen A."/>
            <person name="Khouja H.-R."/>
            <person name="Murat C."/>
            <person name="Ohm R."/>
            <person name="Olson A."/>
            <person name="Spatafora J."/>
            <person name="Veneault-Fourrey C."/>
            <person name="Henrissat B."/>
            <person name="Grigoriev I."/>
            <person name="Martin F."/>
            <person name="Perotto S."/>
        </authorList>
    </citation>
    <scope>NUCLEOTIDE SEQUENCE [LARGE SCALE GENOMIC DNA]</scope>
    <source>
        <strain evidence="7 8">E</strain>
    </source>
</reference>
<evidence type="ECO:0000313" key="7">
    <source>
        <dbReference type="EMBL" id="PMD62360.1"/>
    </source>
</evidence>
<dbReference type="Gene3D" id="3.30.450.20">
    <property type="entry name" value="PAS domain"/>
    <property type="match status" value="2"/>
</dbReference>
<evidence type="ECO:0000256" key="5">
    <source>
        <dbReference type="SAM" id="MobiDB-lite"/>
    </source>
</evidence>
<proteinExistence type="predicted"/>
<evidence type="ECO:0000256" key="2">
    <source>
        <dbReference type="ARBA" id="ARBA00012438"/>
    </source>
</evidence>
<dbReference type="PANTHER" id="PTHR43047:SF72">
    <property type="entry name" value="OSMOSENSING HISTIDINE PROTEIN KINASE SLN1"/>
    <property type="match status" value="1"/>
</dbReference>
<dbReference type="OrthoDB" id="60033at2759"/>
<keyword evidence="4" id="KW-0418">Kinase</keyword>
<dbReference type="InterPro" id="IPR036890">
    <property type="entry name" value="HATPase_C_sf"/>
</dbReference>
<keyword evidence="3" id="KW-0808">Transferase</keyword>